<dbReference type="GO" id="GO:0016846">
    <property type="term" value="F:carbon-sulfur lyase activity"/>
    <property type="evidence" value="ECO:0007669"/>
    <property type="project" value="InterPro"/>
</dbReference>
<dbReference type="SUPFAM" id="SSF51316">
    <property type="entry name" value="Mss4-like"/>
    <property type="match status" value="1"/>
</dbReference>
<evidence type="ECO:0000256" key="3">
    <source>
        <dbReference type="ARBA" id="ARBA00022833"/>
    </source>
</evidence>
<evidence type="ECO:0000256" key="1">
    <source>
        <dbReference type="ARBA" id="ARBA00005495"/>
    </source>
</evidence>
<dbReference type="Proteomes" id="UP000315369">
    <property type="component" value="Unassembled WGS sequence"/>
</dbReference>
<dbReference type="AlphaFoldDB" id="A0A540WZI8"/>
<dbReference type="InterPro" id="IPR052355">
    <property type="entry name" value="CENP-V-like"/>
</dbReference>
<keyword evidence="6" id="KW-1185">Reference proteome</keyword>
<evidence type="ECO:0000313" key="5">
    <source>
        <dbReference type="EMBL" id="TQF14380.1"/>
    </source>
</evidence>
<dbReference type="PROSITE" id="PS51891">
    <property type="entry name" value="CENP_V_GFA"/>
    <property type="match status" value="1"/>
</dbReference>
<feature type="domain" description="CENP-V/GFA" evidence="4">
    <location>
        <begin position="15"/>
        <end position="125"/>
    </location>
</feature>
<name>A0A540WZI8_9BACT</name>
<dbReference type="EMBL" id="VIFM01000070">
    <property type="protein sequence ID" value="TQF14380.1"/>
    <property type="molecule type" value="Genomic_DNA"/>
</dbReference>
<dbReference type="InterPro" id="IPR011057">
    <property type="entry name" value="Mss4-like_sf"/>
</dbReference>
<reference evidence="5 6" key="1">
    <citation type="submission" date="2019-06" db="EMBL/GenBank/DDBJ databases">
        <authorList>
            <person name="Livingstone P."/>
            <person name="Whitworth D."/>
        </authorList>
    </citation>
    <scope>NUCLEOTIDE SEQUENCE [LARGE SCALE GENOMIC DNA]</scope>
    <source>
        <strain evidence="5 6">AM401</strain>
    </source>
</reference>
<evidence type="ECO:0000259" key="4">
    <source>
        <dbReference type="PROSITE" id="PS51891"/>
    </source>
</evidence>
<accession>A0A540WZI8</accession>
<dbReference type="OrthoDB" id="9805575at2"/>
<dbReference type="RefSeq" id="WP_141643918.1">
    <property type="nucleotide sequence ID" value="NZ_VIFM01000070.1"/>
</dbReference>
<proteinExistence type="inferred from homology"/>
<dbReference type="PANTHER" id="PTHR28620">
    <property type="entry name" value="CENTROMERE PROTEIN V"/>
    <property type="match status" value="1"/>
</dbReference>
<comment type="caution">
    <text evidence="5">The sequence shown here is derived from an EMBL/GenBank/DDBJ whole genome shotgun (WGS) entry which is preliminary data.</text>
</comment>
<sequence length="145" mass="16034">MSETAPQKSPTFKKYVGGCHCGAVRFEAEFDLAEPVNRCNCTVCTKVGTTTTSMPPSAFRVLQGESETGEYRVGDSQNYRRFCKHCGIQCYGGGFVEEMGGHFRSINLGCLDGVDVSKLTVQYWDGRYNNWEAGPSNQPWPLRAA</sequence>
<gene>
    <name evidence="5" type="ORF">FJV41_18965</name>
</gene>
<comment type="similarity">
    <text evidence="1">Belongs to the Gfa family.</text>
</comment>
<dbReference type="Gene3D" id="2.170.150.70">
    <property type="match status" value="1"/>
</dbReference>
<keyword evidence="2" id="KW-0479">Metal-binding</keyword>
<keyword evidence="3" id="KW-0862">Zinc</keyword>
<dbReference type="GO" id="GO:0046872">
    <property type="term" value="F:metal ion binding"/>
    <property type="evidence" value="ECO:0007669"/>
    <property type="project" value="UniProtKB-KW"/>
</dbReference>
<dbReference type="PANTHER" id="PTHR28620:SF1">
    <property type="entry name" value="CENP-V_GFA DOMAIN-CONTAINING PROTEIN"/>
    <property type="match status" value="1"/>
</dbReference>
<dbReference type="InterPro" id="IPR006913">
    <property type="entry name" value="CENP-V/GFA"/>
</dbReference>
<evidence type="ECO:0000313" key="6">
    <source>
        <dbReference type="Proteomes" id="UP000315369"/>
    </source>
</evidence>
<evidence type="ECO:0000256" key="2">
    <source>
        <dbReference type="ARBA" id="ARBA00022723"/>
    </source>
</evidence>
<dbReference type="Pfam" id="PF04828">
    <property type="entry name" value="GFA"/>
    <property type="match status" value="1"/>
</dbReference>
<protein>
    <submittedName>
        <fullName evidence="5">GFA family protein</fullName>
    </submittedName>
</protein>
<organism evidence="5 6">
    <name type="scientific">Myxococcus llanfairpwllgwyngyllgogerychwyrndrobwllllantysiliogogogochensis</name>
    <dbReference type="NCBI Taxonomy" id="2590453"/>
    <lineage>
        <taxon>Bacteria</taxon>
        <taxon>Pseudomonadati</taxon>
        <taxon>Myxococcota</taxon>
        <taxon>Myxococcia</taxon>
        <taxon>Myxococcales</taxon>
        <taxon>Cystobacterineae</taxon>
        <taxon>Myxococcaceae</taxon>
        <taxon>Myxococcus</taxon>
    </lineage>
</organism>